<feature type="domain" description="Peptidase M10 serralysin C-terminal" evidence="8">
    <location>
        <begin position="968"/>
        <end position="1079"/>
    </location>
</feature>
<dbReference type="PRINTS" id="PR00313">
    <property type="entry name" value="CABNDNGRPT"/>
</dbReference>
<dbReference type="InterPro" id="IPR018511">
    <property type="entry name" value="Hemolysin-typ_Ca-bd_CS"/>
</dbReference>
<reference evidence="11" key="1">
    <citation type="journal article" date="2019" name="Int. J. Syst. Evol. Microbiol.">
        <title>The Global Catalogue of Microorganisms (GCM) 10K type strain sequencing project: providing services to taxonomists for standard genome sequencing and annotation.</title>
        <authorList>
            <consortium name="The Broad Institute Genomics Platform"/>
            <consortium name="The Broad Institute Genome Sequencing Center for Infectious Disease"/>
            <person name="Wu L."/>
            <person name="Ma J."/>
        </authorList>
    </citation>
    <scope>NUCLEOTIDE SEQUENCE [LARGE SCALE GENOMIC DNA]</scope>
    <source>
        <strain evidence="11">DFY28</strain>
    </source>
</reference>
<name>A0ABW4N2V7_9CAUL</name>
<feature type="domain" description="SbsA Ig-like" evidence="9">
    <location>
        <begin position="229"/>
        <end position="327"/>
    </location>
</feature>
<dbReference type="InterPro" id="IPR032812">
    <property type="entry name" value="SbsA_Ig"/>
</dbReference>
<evidence type="ECO:0000256" key="6">
    <source>
        <dbReference type="SAM" id="MobiDB-lite"/>
    </source>
</evidence>
<keyword evidence="3" id="KW-0964">Secreted</keyword>
<dbReference type="Gene3D" id="3.60.10.10">
    <property type="entry name" value="Endonuclease/exonuclease/phosphatase"/>
    <property type="match status" value="1"/>
</dbReference>
<evidence type="ECO:0000313" key="10">
    <source>
        <dbReference type="EMBL" id="MFD1784356.1"/>
    </source>
</evidence>
<dbReference type="SUPFAM" id="SSF56219">
    <property type="entry name" value="DNase I-like"/>
    <property type="match status" value="1"/>
</dbReference>
<evidence type="ECO:0000313" key="11">
    <source>
        <dbReference type="Proteomes" id="UP001597237"/>
    </source>
</evidence>
<comment type="caution">
    <text evidence="10">The sequence shown here is derived from an EMBL/GenBank/DDBJ whole genome shotgun (WGS) entry which is preliminary data.</text>
</comment>
<dbReference type="PANTHER" id="PTHR42834:SF1">
    <property type="entry name" value="ENDONUCLEASE_EXONUCLEASE_PHOSPHATASE FAMILY PROTEIN (AFU_ORTHOLOGUE AFUA_3G09210)"/>
    <property type="match status" value="1"/>
</dbReference>
<comment type="cofactor">
    <cofactor evidence="1">
        <name>Ca(2+)</name>
        <dbReference type="ChEBI" id="CHEBI:29108"/>
    </cofactor>
</comment>
<keyword evidence="5" id="KW-0677">Repeat</keyword>
<accession>A0ABW4N2V7</accession>
<evidence type="ECO:0000256" key="3">
    <source>
        <dbReference type="ARBA" id="ARBA00022525"/>
    </source>
</evidence>
<protein>
    <submittedName>
        <fullName evidence="10">Ig-like domain-containing protein</fullName>
    </submittedName>
</protein>
<dbReference type="InterPro" id="IPR036691">
    <property type="entry name" value="Endo/exonu/phosph_ase_sf"/>
</dbReference>
<proteinExistence type="predicted"/>
<evidence type="ECO:0000259" key="7">
    <source>
        <dbReference type="Pfam" id="PF03372"/>
    </source>
</evidence>
<dbReference type="Pfam" id="PF08548">
    <property type="entry name" value="Peptidase_M10_C"/>
    <property type="match status" value="1"/>
</dbReference>
<evidence type="ECO:0000256" key="1">
    <source>
        <dbReference type="ARBA" id="ARBA00001913"/>
    </source>
</evidence>
<dbReference type="Pfam" id="PF13205">
    <property type="entry name" value="Big_5"/>
    <property type="match status" value="1"/>
</dbReference>
<feature type="region of interest" description="Disordered" evidence="6">
    <location>
        <begin position="916"/>
        <end position="956"/>
    </location>
</feature>
<sequence length="1081" mass="110229">MSIKYHSLASSDFVEDWTDTGRITVNDDWSAVDSVMGYLGDTNPPGSTPRNAQTLTGEALGAVDVIANQTNTAITNGGVAEFHIANPTVALQGSGTADVPSLVFHLDATGRKDLVFSASVRDIDGSGDNAVQQIAVQYRVGETGPWTNLPAGYVADATSGPSVAGGAIPISVALPAAVNGQGLVQIRVLTTDASGSDEWVGIDDISIVSVSDGTGPDTAGPLLAPADFSDPDDGAINVAPTSNIVVRFTEVVKAGTGDIVISDGMGDVRTIAVNDATQVSFVGGTMTINPTAPLLTARTYEVTMAPGVVTDQAGNAFAGLTPGQLDFVTEGPAIPLKIYEIQGAGHLSAYDGFKVITEGVVTAVDTNGFYIQDATGDGDAATSDAVFVFTGGAPPASAVVGALVRVEGVVDEFRPGGADGADNLTITEIISPTVTAIGTGSVAATVIGAGGRTPPTEVIDDDGLTQYQPASDGIDFYESLEGMVVRIEGAQAVSNTNDFGETYVIASGGAGATGENARGGITLSDGDFNPEKIQLDDDAGLFAGYTPGHSQGDQLGDVTGIVSYAFGSYEVLVTAPVVPVNDFTLARETTSLAGDRDQLSIASYNLENLDAAESAVRFEQFAADIVGALNAPDIIGVQEVQDADGPGTGPDLSGAATAQRLIEAIVAAGGPRYVYVEVAPSAPGQTGGEGGGNIRNGFLYNPERVDYVDGSARLVEDAAYAGSRRPLVADFVFNDEVVTAANVHFTSRGGSDPLFGAQQPPSNAGEAARIAQAAALRSYLEAVAAADPAANIVALGDFNGYYFEESLETLQAGGFLANLYETLPEAERYSYLFEGNAQPFDNILVSASLADGALFDAVHRNAEFSTGPTDHDPVVALLSIAVEDLRLGGGAGVDSLAGGWGNDSLFGGSGVDTVSGGRGDDQLLGESGDDSLDGGRGRDTLEGGSGADTLSGGLGDDRLVGDSADDRLVGGSGADTLLGGAGGDRFVFETLADFDPAGRDWIADFRQPDRIDLSAIDAQTDLAGDQAFAFIGSDAFTAAGQLRAVRDGALQIVSGDVDGDGQADFSFQVSAARLGAGDFLL</sequence>
<dbReference type="CDD" id="cd04486">
    <property type="entry name" value="YhcR_OBF_like"/>
    <property type="match status" value="1"/>
</dbReference>
<dbReference type="InterPro" id="IPR001343">
    <property type="entry name" value="Hemolysn_Ca-bd"/>
</dbReference>
<dbReference type="Pfam" id="PF00353">
    <property type="entry name" value="HemolysinCabind"/>
    <property type="match status" value="2"/>
</dbReference>
<dbReference type="EMBL" id="JBHUEY010000001">
    <property type="protein sequence ID" value="MFD1784356.1"/>
    <property type="molecule type" value="Genomic_DNA"/>
</dbReference>
<dbReference type="Gene3D" id="2.150.10.10">
    <property type="entry name" value="Serralysin-like metalloprotease, C-terminal"/>
    <property type="match status" value="1"/>
</dbReference>
<dbReference type="InterPro" id="IPR011049">
    <property type="entry name" value="Serralysin-like_metalloprot_C"/>
</dbReference>
<evidence type="ECO:0000259" key="8">
    <source>
        <dbReference type="Pfam" id="PF08548"/>
    </source>
</evidence>
<dbReference type="SUPFAM" id="SSF51120">
    <property type="entry name" value="beta-Roll"/>
    <property type="match status" value="1"/>
</dbReference>
<organism evidence="10 11">
    <name type="scientific">Phenylobacterium terrae</name>
    <dbReference type="NCBI Taxonomy" id="2665495"/>
    <lineage>
        <taxon>Bacteria</taxon>
        <taxon>Pseudomonadati</taxon>
        <taxon>Pseudomonadota</taxon>
        <taxon>Alphaproteobacteria</taxon>
        <taxon>Caulobacterales</taxon>
        <taxon>Caulobacteraceae</taxon>
        <taxon>Phenylobacterium</taxon>
    </lineage>
</organism>
<keyword evidence="4" id="KW-0732">Signal</keyword>
<dbReference type="InterPro" id="IPR013858">
    <property type="entry name" value="Peptidase_M10B_C"/>
</dbReference>
<keyword evidence="11" id="KW-1185">Reference proteome</keyword>
<dbReference type="RefSeq" id="WP_377283695.1">
    <property type="nucleotide sequence ID" value="NZ_JBHRSI010000009.1"/>
</dbReference>
<dbReference type="Proteomes" id="UP001597237">
    <property type="component" value="Unassembled WGS sequence"/>
</dbReference>
<evidence type="ECO:0000259" key="9">
    <source>
        <dbReference type="Pfam" id="PF13205"/>
    </source>
</evidence>
<gene>
    <name evidence="10" type="ORF">ACFSC0_13195</name>
</gene>
<comment type="subcellular location">
    <subcellularLocation>
        <location evidence="2">Secreted</location>
    </subcellularLocation>
</comment>
<dbReference type="Pfam" id="PF03372">
    <property type="entry name" value="Exo_endo_phos"/>
    <property type="match status" value="1"/>
</dbReference>
<evidence type="ECO:0000256" key="5">
    <source>
        <dbReference type="ARBA" id="ARBA00022737"/>
    </source>
</evidence>
<evidence type="ECO:0000256" key="2">
    <source>
        <dbReference type="ARBA" id="ARBA00004613"/>
    </source>
</evidence>
<feature type="domain" description="Endonuclease/exonuclease/phosphatase" evidence="7">
    <location>
        <begin position="602"/>
        <end position="849"/>
    </location>
</feature>
<dbReference type="PROSITE" id="PS00330">
    <property type="entry name" value="HEMOLYSIN_CALCIUM"/>
    <property type="match status" value="3"/>
</dbReference>
<evidence type="ECO:0000256" key="4">
    <source>
        <dbReference type="ARBA" id="ARBA00022729"/>
    </source>
</evidence>
<dbReference type="PANTHER" id="PTHR42834">
    <property type="entry name" value="ENDONUCLEASE/EXONUCLEASE/PHOSPHATASE FAMILY PROTEIN (AFU_ORTHOLOGUE AFUA_3G09210)"/>
    <property type="match status" value="1"/>
</dbReference>
<dbReference type="InterPro" id="IPR005135">
    <property type="entry name" value="Endo/exonuclease/phosphatase"/>
</dbReference>